<dbReference type="InterPro" id="IPR001357">
    <property type="entry name" value="BRCT_dom"/>
</dbReference>
<dbReference type="FunFam" id="1.10.287.610:FF:000002">
    <property type="entry name" value="DNA ligase"/>
    <property type="match status" value="1"/>
</dbReference>
<evidence type="ECO:0000256" key="4">
    <source>
        <dbReference type="ARBA" id="ARBA00022598"/>
    </source>
</evidence>
<evidence type="ECO:0000256" key="16">
    <source>
        <dbReference type="RuleBase" id="RU000618"/>
    </source>
</evidence>
<dbReference type="Gene3D" id="1.10.287.610">
    <property type="entry name" value="Helix hairpin bin"/>
    <property type="match status" value="1"/>
</dbReference>
<evidence type="ECO:0000256" key="15">
    <source>
        <dbReference type="HAMAP-Rule" id="MF_01588"/>
    </source>
</evidence>
<keyword evidence="6 15" id="KW-0479">Metal-binding</keyword>
<comment type="caution">
    <text evidence="15">Lacks conserved residue(s) required for the propagation of feature annotation.</text>
</comment>
<dbReference type="CDD" id="cd17748">
    <property type="entry name" value="BRCT_DNA_ligase_like"/>
    <property type="match status" value="1"/>
</dbReference>
<dbReference type="Pfam" id="PF03120">
    <property type="entry name" value="OB_DNA_ligase"/>
    <property type="match status" value="1"/>
</dbReference>
<comment type="function">
    <text evidence="1 15">DNA ligase that catalyzes the formation of phosphodiester linkages between 5'-phosphoryl and 3'-hydroxyl groups in double-stranded DNA using NAD as a coenzyme and as the energy source for the reaction. It is essential for DNA replication and repair of damaged DNA.</text>
</comment>
<feature type="domain" description="BRCT" evidence="18">
    <location>
        <begin position="650"/>
        <end position="729"/>
    </location>
</feature>
<dbReference type="Gene3D" id="6.20.10.30">
    <property type="match status" value="1"/>
</dbReference>
<feature type="binding site" evidence="15">
    <location>
        <position position="227"/>
    </location>
    <ligand>
        <name>NAD(+)</name>
        <dbReference type="ChEBI" id="CHEBI:57540"/>
    </ligand>
</feature>
<dbReference type="FunFam" id="1.10.150.20:FF:000006">
    <property type="entry name" value="DNA ligase"/>
    <property type="match status" value="1"/>
</dbReference>
<evidence type="ECO:0000259" key="18">
    <source>
        <dbReference type="PROSITE" id="PS50172"/>
    </source>
</evidence>
<feature type="binding site" evidence="15">
    <location>
        <begin position="99"/>
        <end position="100"/>
    </location>
    <ligand>
        <name>NAD(+)</name>
        <dbReference type="ChEBI" id="CHEBI:57540"/>
    </ligand>
</feature>
<evidence type="ECO:0000256" key="3">
    <source>
        <dbReference type="ARBA" id="ARBA00013308"/>
    </source>
</evidence>
<evidence type="ECO:0000256" key="11">
    <source>
        <dbReference type="ARBA" id="ARBA00023204"/>
    </source>
</evidence>
<dbReference type="Pfam" id="PF03119">
    <property type="entry name" value="DNA_ligase_ZBD"/>
    <property type="match status" value="1"/>
</dbReference>
<dbReference type="SUPFAM" id="SSF47781">
    <property type="entry name" value="RuvA domain 2-like"/>
    <property type="match status" value="1"/>
</dbReference>
<evidence type="ECO:0000256" key="2">
    <source>
        <dbReference type="ARBA" id="ARBA00012722"/>
    </source>
</evidence>
<feature type="binding site" evidence="15">
    <location>
        <position position="190"/>
    </location>
    <ligand>
        <name>NAD(+)</name>
        <dbReference type="ChEBI" id="CHEBI:57540"/>
    </ligand>
</feature>
<dbReference type="InterPro" id="IPR033136">
    <property type="entry name" value="DNA_ligase_CS"/>
</dbReference>
<dbReference type="Pfam" id="PF00533">
    <property type="entry name" value="BRCT"/>
    <property type="match status" value="1"/>
</dbReference>
<dbReference type="Gene3D" id="1.10.150.20">
    <property type="entry name" value="5' to 3' exonuclease, C-terminal subdomain"/>
    <property type="match status" value="2"/>
</dbReference>
<dbReference type="InterPro" id="IPR013839">
    <property type="entry name" value="DNAligase_adenylation"/>
</dbReference>
<dbReference type="SMART" id="SM00278">
    <property type="entry name" value="HhH1"/>
    <property type="match status" value="4"/>
</dbReference>
<feature type="binding site" evidence="15">
    <location>
        <position position="462"/>
    </location>
    <ligand>
        <name>Zn(2+)</name>
        <dbReference type="ChEBI" id="CHEBI:29105"/>
    </ligand>
</feature>
<dbReference type="SUPFAM" id="SSF52113">
    <property type="entry name" value="BRCT domain"/>
    <property type="match status" value="1"/>
</dbReference>
<dbReference type="FunFam" id="1.10.150.20:FF:000007">
    <property type="entry name" value="DNA ligase"/>
    <property type="match status" value="1"/>
</dbReference>
<feature type="binding site" evidence="15">
    <location>
        <begin position="50"/>
        <end position="54"/>
    </location>
    <ligand>
        <name>NAD(+)</name>
        <dbReference type="ChEBI" id="CHEBI:57540"/>
    </ligand>
</feature>
<feature type="binding site" evidence="15">
    <location>
        <position position="465"/>
    </location>
    <ligand>
        <name>Zn(2+)</name>
        <dbReference type="ChEBI" id="CHEBI:29105"/>
    </ligand>
</feature>
<dbReference type="Gene3D" id="2.40.50.140">
    <property type="entry name" value="Nucleic acid-binding proteins"/>
    <property type="match status" value="1"/>
</dbReference>
<dbReference type="InterPro" id="IPR003583">
    <property type="entry name" value="Hlx-hairpin-Hlx_DNA-bd_motif"/>
</dbReference>
<dbReference type="PROSITE" id="PS50172">
    <property type="entry name" value="BRCT"/>
    <property type="match status" value="1"/>
</dbReference>
<dbReference type="NCBIfam" id="NF005932">
    <property type="entry name" value="PRK07956.1"/>
    <property type="match status" value="1"/>
</dbReference>
<feature type="binding site" evidence="15">
    <location>
        <position position="344"/>
    </location>
    <ligand>
        <name>NAD(+)</name>
        <dbReference type="ChEBI" id="CHEBI:57540"/>
    </ligand>
</feature>
<dbReference type="InterPro" id="IPR013840">
    <property type="entry name" value="DNAligase_N"/>
</dbReference>
<evidence type="ECO:0000313" key="19">
    <source>
        <dbReference type="EMBL" id="VVE16170.1"/>
    </source>
</evidence>
<dbReference type="PROSITE" id="PS01055">
    <property type="entry name" value="DNA_LIGASE_N1"/>
    <property type="match status" value="1"/>
</dbReference>
<dbReference type="GO" id="GO:0003677">
    <property type="term" value="F:DNA binding"/>
    <property type="evidence" value="ECO:0007669"/>
    <property type="project" value="InterPro"/>
</dbReference>
<dbReference type="Proteomes" id="UP000406256">
    <property type="component" value="Unassembled WGS sequence"/>
</dbReference>
<dbReference type="Pfam" id="PF12826">
    <property type="entry name" value="HHH_2"/>
    <property type="match status" value="1"/>
</dbReference>
<dbReference type="GO" id="GO:0003911">
    <property type="term" value="F:DNA ligase (NAD+) activity"/>
    <property type="evidence" value="ECO:0007669"/>
    <property type="project" value="UniProtKB-UniRule"/>
</dbReference>
<dbReference type="SMART" id="SM00532">
    <property type="entry name" value="LIGANc"/>
    <property type="match status" value="1"/>
</dbReference>
<evidence type="ECO:0000256" key="13">
    <source>
        <dbReference type="ARBA" id="ARBA00034005"/>
    </source>
</evidence>
<dbReference type="Pfam" id="PF01653">
    <property type="entry name" value="DNA_ligase_aden"/>
    <property type="match status" value="1"/>
</dbReference>
<dbReference type="InterPro" id="IPR018239">
    <property type="entry name" value="DNA_ligase_AS"/>
</dbReference>
<evidence type="ECO:0000256" key="10">
    <source>
        <dbReference type="ARBA" id="ARBA00023027"/>
    </source>
</evidence>
<dbReference type="FunFam" id="3.30.470.30:FF:000001">
    <property type="entry name" value="DNA ligase"/>
    <property type="match status" value="1"/>
</dbReference>
<dbReference type="RefSeq" id="WP_150669502.1">
    <property type="nucleotide sequence ID" value="NZ_CABPSB010000009.1"/>
</dbReference>
<dbReference type="InterPro" id="IPR041663">
    <property type="entry name" value="DisA/LigA_HHH"/>
</dbReference>
<evidence type="ECO:0000256" key="7">
    <source>
        <dbReference type="ARBA" id="ARBA00022763"/>
    </source>
</evidence>
<dbReference type="FunFam" id="3.40.50.10190:FF:000054">
    <property type="entry name" value="DNA ligase"/>
    <property type="match status" value="1"/>
</dbReference>
<dbReference type="InterPro" id="IPR004150">
    <property type="entry name" value="NAD_DNA_ligase_OB"/>
</dbReference>
<dbReference type="Gene3D" id="3.30.470.30">
    <property type="entry name" value="DNA ligase/mRNA capping enzyme"/>
    <property type="match status" value="1"/>
</dbReference>
<reference evidence="19 20" key="1">
    <citation type="submission" date="2019-08" db="EMBL/GenBank/DDBJ databases">
        <authorList>
            <person name="Peeters C."/>
        </authorList>
    </citation>
    <scope>NUCLEOTIDE SEQUENCE [LARGE SCALE GENOMIC DNA]</scope>
    <source>
        <strain evidence="19 20">LMG 31108</strain>
    </source>
</reference>
<evidence type="ECO:0000256" key="14">
    <source>
        <dbReference type="ARBA" id="ARBA00060881"/>
    </source>
</evidence>
<feature type="active site" description="N6-AMP-lysine intermediate" evidence="15">
    <location>
        <position position="169"/>
    </location>
</feature>
<dbReference type="SMART" id="SM00292">
    <property type="entry name" value="BRCT"/>
    <property type="match status" value="1"/>
</dbReference>
<dbReference type="InterPro" id="IPR010994">
    <property type="entry name" value="RuvA_2-like"/>
</dbReference>
<keyword evidence="4 15" id="KW-0436">Ligase</keyword>
<gene>
    <name evidence="15 19" type="primary">ligA</name>
    <name evidence="19" type="ORF">PAN31108_02880</name>
</gene>
<feature type="binding site" evidence="15">
    <location>
        <position position="167"/>
    </location>
    <ligand>
        <name>NAD(+)</name>
        <dbReference type="ChEBI" id="CHEBI:57540"/>
    </ligand>
</feature>
<keyword evidence="9 15" id="KW-0460">Magnesium</keyword>
<feature type="binding site" evidence="15">
    <location>
        <position position="486"/>
    </location>
    <ligand>
        <name>Zn(2+)</name>
        <dbReference type="ChEBI" id="CHEBI:29105"/>
    </ligand>
</feature>
<dbReference type="NCBIfam" id="TIGR00575">
    <property type="entry name" value="dnlj"/>
    <property type="match status" value="1"/>
</dbReference>
<evidence type="ECO:0000256" key="17">
    <source>
        <dbReference type="SAM" id="MobiDB-lite"/>
    </source>
</evidence>
<dbReference type="HAMAP" id="MF_01588">
    <property type="entry name" value="DNA_ligase_A"/>
    <property type="match status" value="1"/>
</dbReference>
<evidence type="ECO:0000256" key="6">
    <source>
        <dbReference type="ARBA" id="ARBA00022723"/>
    </source>
</evidence>
<feature type="region of interest" description="Disordered" evidence="17">
    <location>
        <begin position="1"/>
        <end position="20"/>
    </location>
</feature>
<dbReference type="AlphaFoldDB" id="A0A5E4VYQ9"/>
<feature type="binding site" evidence="15">
    <location>
        <position position="368"/>
    </location>
    <ligand>
        <name>NAD(+)</name>
        <dbReference type="ChEBI" id="CHEBI:57540"/>
    </ligand>
</feature>
<keyword evidence="20" id="KW-1185">Reference proteome</keyword>
<dbReference type="GO" id="GO:0006281">
    <property type="term" value="P:DNA repair"/>
    <property type="evidence" value="ECO:0007669"/>
    <property type="project" value="UniProtKB-KW"/>
</dbReference>
<dbReference type="CDD" id="cd00114">
    <property type="entry name" value="LIGANc"/>
    <property type="match status" value="1"/>
</dbReference>
<accession>A0A5E4VYQ9</accession>
<protein>
    <recommendedName>
        <fullName evidence="3 15">DNA ligase</fullName>
        <ecNumber evidence="2 15">6.5.1.2</ecNumber>
    </recommendedName>
    <alternativeName>
        <fullName evidence="15">Polydeoxyribonucleotide synthase [NAD(+)]</fullName>
    </alternativeName>
</protein>
<dbReference type="InterPro" id="IPR001679">
    <property type="entry name" value="DNA_ligase"/>
</dbReference>
<dbReference type="Pfam" id="PF14520">
    <property type="entry name" value="HHH_5"/>
    <property type="match status" value="1"/>
</dbReference>
<evidence type="ECO:0000256" key="5">
    <source>
        <dbReference type="ARBA" id="ARBA00022705"/>
    </source>
</evidence>
<proteinExistence type="inferred from homology"/>
<dbReference type="Gene3D" id="3.40.50.10190">
    <property type="entry name" value="BRCT domain"/>
    <property type="match status" value="1"/>
</dbReference>
<organism evidence="19 20">
    <name type="scientific">Pandoraea anhela</name>
    <dbReference type="NCBI Taxonomy" id="2508295"/>
    <lineage>
        <taxon>Bacteria</taxon>
        <taxon>Pseudomonadati</taxon>
        <taxon>Pseudomonadota</taxon>
        <taxon>Betaproteobacteria</taxon>
        <taxon>Burkholderiales</taxon>
        <taxon>Burkholderiaceae</taxon>
        <taxon>Pandoraea</taxon>
    </lineage>
</organism>
<keyword evidence="12 15" id="KW-0464">Manganese</keyword>
<dbReference type="PROSITE" id="PS01056">
    <property type="entry name" value="DNA_LIGASE_N2"/>
    <property type="match status" value="1"/>
</dbReference>
<dbReference type="OrthoDB" id="9759736at2"/>
<dbReference type="FunFam" id="2.40.50.140:FF:000012">
    <property type="entry name" value="DNA ligase"/>
    <property type="match status" value="1"/>
</dbReference>
<dbReference type="PIRSF" id="PIRSF001604">
    <property type="entry name" value="LigA"/>
    <property type="match status" value="1"/>
</dbReference>
<keyword evidence="10 15" id="KW-0520">NAD</keyword>
<dbReference type="GO" id="GO:0005829">
    <property type="term" value="C:cytosol"/>
    <property type="evidence" value="ECO:0007669"/>
    <property type="project" value="TreeGrafter"/>
</dbReference>
<keyword evidence="8 15" id="KW-0862">Zinc</keyword>
<evidence type="ECO:0000256" key="12">
    <source>
        <dbReference type="ARBA" id="ARBA00023211"/>
    </source>
</evidence>
<comment type="catalytic activity">
    <reaction evidence="13 15 16">
        <text>NAD(+) + (deoxyribonucleotide)n-3'-hydroxyl + 5'-phospho-(deoxyribonucleotide)m = (deoxyribonucleotide)n+m + AMP + beta-nicotinamide D-nucleotide.</text>
        <dbReference type="EC" id="6.5.1.2"/>
    </reaction>
</comment>
<sequence>MSQTSVPGQGANAHTATDATAAAQRAAELRIELARHNRAYYEDDAPLIPDAEYDRLFGELVALENDFPELQRPDSPTQRVGGKPVEGFAPVVHRVPMLSLNNGFADEDVEAFDRRVSDGLRDVNGVNGASGAGSAGGVGGVGGAGGVNTTPNSTGDLFGTPVEYAAELKFDGLAIALRYEQGVLVQAATRGDGTTGEDVTANIRTIKKIPLKLDTDNPPDVLEVRGEVLMFRADFDKLNQAQEAAGEKVFVNPRNAAAGSLRQLDSRITAKRPLSFFAYGIGELIGATMPETHSALLDWYVTLGIPVNERREVVKGADGLLKFYREVGEARASLPYDIDGVVYKVNRRDEQDRLGFVSRAPRFALAHKFPAQEALTTLLDIEVQVGRTGAITPVARLAPVFVGGATVTNATLHNEDEIRRKDVMIGDTVIVRRAGDVIPEVVGSVLDRRPADARAFVMPTACPVCGSAIEKLPDEAIARCTGGLICAAQRKQALLHFAQRRALDIEGLGDKLVEQLVDQQIIRTPADLFKLGVAKLAALDRMADKSASNLVAALEKARHTTLARFIFALGIRHVGEATAKDLARHFGKLDNLIAVCKRDSDLTELLAVPDVGPIVAESINNFFCEDHNVEVIEQLRAAGVTWPESEPAAAAPLPLAGKTFVLTGTLPTLSRDEAKAMLEALGAKVAGSVSAKTDYVVAGAEAGSKLAKAEALGVPVLDEDAMRAMLAAL</sequence>
<name>A0A5E4VYQ9_9BURK</name>
<dbReference type="InterPro" id="IPR004149">
    <property type="entry name" value="Znf_DNAligase_C4"/>
</dbReference>
<comment type="cofactor">
    <cofactor evidence="15">
        <name>Mg(2+)</name>
        <dbReference type="ChEBI" id="CHEBI:18420"/>
    </cofactor>
    <cofactor evidence="15">
        <name>Mn(2+)</name>
        <dbReference type="ChEBI" id="CHEBI:29035"/>
    </cofactor>
</comment>
<keyword evidence="7 15" id="KW-0227">DNA damage</keyword>
<dbReference type="GO" id="GO:0006260">
    <property type="term" value="P:DNA replication"/>
    <property type="evidence" value="ECO:0007669"/>
    <property type="project" value="UniProtKB-KW"/>
</dbReference>
<keyword evidence="11 15" id="KW-0234">DNA repair</keyword>
<feature type="compositionally biased region" description="Low complexity" evidence="17">
    <location>
        <begin position="11"/>
        <end position="20"/>
    </location>
</feature>
<dbReference type="SUPFAM" id="SSF50249">
    <property type="entry name" value="Nucleic acid-binding proteins"/>
    <property type="match status" value="1"/>
</dbReference>
<evidence type="ECO:0000256" key="9">
    <source>
        <dbReference type="ARBA" id="ARBA00022842"/>
    </source>
</evidence>
<dbReference type="EMBL" id="CABPSB010000009">
    <property type="protein sequence ID" value="VVE16170.1"/>
    <property type="molecule type" value="Genomic_DNA"/>
</dbReference>
<dbReference type="InterPro" id="IPR036420">
    <property type="entry name" value="BRCT_dom_sf"/>
</dbReference>
<dbReference type="EC" id="6.5.1.2" evidence="2 15"/>
<dbReference type="PANTHER" id="PTHR23389:SF9">
    <property type="entry name" value="DNA LIGASE"/>
    <property type="match status" value="1"/>
</dbReference>
<evidence type="ECO:0000256" key="8">
    <source>
        <dbReference type="ARBA" id="ARBA00022833"/>
    </source>
</evidence>
<keyword evidence="5 15" id="KW-0235">DNA replication</keyword>
<dbReference type="GO" id="GO:0046872">
    <property type="term" value="F:metal ion binding"/>
    <property type="evidence" value="ECO:0007669"/>
    <property type="project" value="UniProtKB-KW"/>
</dbReference>
<dbReference type="SUPFAM" id="SSF56091">
    <property type="entry name" value="DNA ligase/mRNA capping enzyme, catalytic domain"/>
    <property type="match status" value="1"/>
</dbReference>
<dbReference type="InterPro" id="IPR012340">
    <property type="entry name" value="NA-bd_OB-fold"/>
</dbReference>
<dbReference type="PANTHER" id="PTHR23389">
    <property type="entry name" value="CHROMOSOME TRANSMISSION FIDELITY FACTOR 18"/>
    <property type="match status" value="1"/>
</dbReference>
<evidence type="ECO:0000313" key="20">
    <source>
        <dbReference type="Proteomes" id="UP000406256"/>
    </source>
</evidence>
<evidence type="ECO:0000256" key="1">
    <source>
        <dbReference type="ARBA" id="ARBA00004067"/>
    </source>
</evidence>
<comment type="similarity">
    <text evidence="14 15">Belongs to the NAD-dependent DNA ligase family. LigA subfamily.</text>
</comment>